<evidence type="ECO:0000313" key="8">
    <source>
        <dbReference type="Proteomes" id="UP001595967"/>
    </source>
</evidence>
<protein>
    <submittedName>
        <fullName evidence="7">RDD family protein</fullName>
    </submittedName>
</protein>
<feature type="transmembrane region" description="Helical" evidence="5">
    <location>
        <begin position="55"/>
        <end position="73"/>
    </location>
</feature>
<keyword evidence="3 5" id="KW-1133">Transmembrane helix</keyword>
<dbReference type="InterPro" id="IPR010432">
    <property type="entry name" value="RDD"/>
</dbReference>
<evidence type="ECO:0000259" key="6">
    <source>
        <dbReference type="Pfam" id="PF06271"/>
    </source>
</evidence>
<evidence type="ECO:0000256" key="5">
    <source>
        <dbReference type="SAM" id="Phobius"/>
    </source>
</evidence>
<accession>A0ABV9GYX9</accession>
<feature type="transmembrane region" description="Helical" evidence="5">
    <location>
        <begin position="102"/>
        <end position="120"/>
    </location>
</feature>
<evidence type="ECO:0000256" key="4">
    <source>
        <dbReference type="ARBA" id="ARBA00023136"/>
    </source>
</evidence>
<keyword evidence="4 5" id="KW-0472">Membrane</keyword>
<proteinExistence type="predicted"/>
<feature type="domain" description="RDD" evidence="6">
    <location>
        <begin position="14"/>
        <end position="159"/>
    </location>
</feature>
<dbReference type="Proteomes" id="UP001595967">
    <property type="component" value="Unassembled WGS sequence"/>
</dbReference>
<evidence type="ECO:0000256" key="2">
    <source>
        <dbReference type="ARBA" id="ARBA00022692"/>
    </source>
</evidence>
<dbReference type="RefSeq" id="WP_377726672.1">
    <property type="nucleotide sequence ID" value="NZ_JBHSEW010000010.1"/>
</dbReference>
<reference evidence="8" key="1">
    <citation type="journal article" date="2019" name="Int. J. Syst. Evol. Microbiol.">
        <title>The Global Catalogue of Microorganisms (GCM) 10K type strain sequencing project: providing services to taxonomists for standard genome sequencing and annotation.</title>
        <authorList>
            <consortium name="The Broad Institute Genomics Platform"/>
            <consortium name="The Broad Institute Genome Sequencing Center for Infectious Disease"/>
            <person name="Wu L."/>
            <person name="Ma J."/>
        </authorList>
    </citation>
    <scope>NUCLEOTIDE SEQUENCE [LARGE SCALE GENOMIC DNA]</scope>
    <source>
        <strain evidence="8">JCM 11650</strain>
    </source>
</reference>
<sequence length="166" mass="18464">MSASSPASRTLAPAGLTRRMACWLYEGIVLFALMMVAVLLQSALALLLPALNHPALLQATTLALWGAYFIYFWQRGQTLPMKTWRITVLDAQGRPLSRARALTRYAFGWVWGLPLLVQLTPWHLTVQALATALAAWVVLWMAASRLHPQGQFWHDAWAGTQLVQAA</sequence>
<comment type="caution">
    <text evidence="7">The sequence shown here is derived from an EMBL/GenBank/DDBJ whole genome shotgun (WGS) entry which is preliminary data.</text>
</comment>
<gene>
    <name evidence="7" type="ORF">ACFO3A_12155</name>
</gene>
<name>A0ABV9GYX9_9BURK</name>
<evidence type="ECO:0000256" key="3">
    <source>
        <dbReference type="ARBA" id="ARBA00022989"/>
    </source>
</evidence>
<organism evidence="7 8">
    <name type="scientific">Comamonas nitrativorans</name>
    <dbReference type="NCBI Taxonomy" id="108437"/>
    <lineage>
        <taxon>Bacteria</taxon>
        <taxon>Pseudomonadati</taxon>
        <taxon>Pseudomonadota</taxon>
        <taxon>Betaproteobacteria</taxon>
        <taxon>Burkholderiales</taxon>
        <taxon>Comamonadaceae</taxon>
        <taxon>Comamonas</taxon>
    </lineage>
</organism>
<dbReference type="Pfam" id="PF06271">
    <property type="entry name" value="RDD"/>
    <property type="match status" value="1"/>
</dbReference>
<keyword evidence="2 5" id="KW-0812">Transmembrane</keyword>
<feature type="transmembrane region" description="Helical" evidence="5">
    <location>
        <begin position="126"/>
        <end position="143"/>
    </location>
</feature>
<dbReference type="EMBL" id="JBHSEW010000010">
    <property type="protein sequence ID" value="MFC4622963.1"/>
    <property type="molecule type" value="Genomic_DNA"/>
</dbReference>
<keyword evidence="8" id="KW-1185">Reference proteome</keyword>
<feature type="transmembrane region" description="Helical" evidence="5">
    <location>
        <begin position="28"/>
        <end position="49"/>
    </location>
</feature>
<evidence type="ECO:0000313" key="7">
    <source>
        <dbReference type="EMBL" id="MFC4622963.1"/>
    </source>
</evidence>
<comment type="subcellular location">
    <subcellularLocation>
        <location evidence="1">Membrane</location>
        <topology evidence="1">Multi-pass membrane protein</topology>
    </subcellularLocation>
</comment>
<evidence type="ECO:0000256" key="1">
    <source>
        <dbReference type="ARBA" id="ARBA00004141"/>
    </source>
</evidence>